<gene>
    <name evidence="2" type="ORF">LTR78_007183</name>
</gene>
<comment type="caution">
    <text evidence="2">The sequence shown here is derived from an EMBL/GenBank/DDBJ whole genome shotgun (WGS) entry which is preliminary data.</text>
</comment>
<evidence type="ECO:0000256" key="1">
    <source>
        <dbReference type="SAM" id="MobiDB-lite"/>
    </source>
</evidence>
<feature type="compositionally biased region" description="Polar residues" evidence="1">
    <location>
        <begin position="304"/>
        <end position="314"/>
    </location>
</feature>
<feature type="compositionally biased region" description="Basic and acidic residues" evidence="1">
    <location>
        <begin position="187"/>
        <end position="197"/>
    </location>
</feature>
<evidence type="ECO:0000313" key="2">
    <source>
        <dbReference type="EMBL" id="KAK3672830.1"/>
    </source>
</evidence>
<feature type="compositionally biased region" description="Basic residues" evidence="1">
    <location>
        <begin position="67"/>
        <end position="80"/>
    </location>
</feature>
<evidence type="ECO:0000313" key="3">
    <source>
        <dbReference type="Proteomes" id="UP001274830"/>
    </source>
</evidence>
<feature type="region of interest" description="Disordered" evidence="1">
    <location>
        <begin position="180"/>
        <end position="280"/>
    </location>
</feature>
<feature type="compositionally biased region" description="Polar residues" evidence="1">
    <location>
        <begin position="53"/>
        <end position="64"/>
    </location>
</feature>
<reference evidence="2" key="1">
    <citation type="submission" date="2023-07" db="EMBL/GenBank/DDBJ databases">
        <title>Black Yeasts Isolated from many extreme environments.</title>
        <authorList>
            <person name="Coleine C."/>
            <person name="Stajich J.E."/>
            <person name="Selbmann L."/>
        </authorList>
    </citation>
    <scope>NUCLEOTIDE SEQUENCE</scope>
    <source>
        <strain evidence="2">CCFEE 5485</strain>
    </source>
</reference>
<feature type="compositionally biased region" description="Acidic residues" evidence="1">
    <location>
        <begin position="37"/>
        <end position="51"/>
    </location>
</feature>
<sequence>MASNSAILAPILSSWTRCNFDLTVPTTIKDSTHSQADDEDVEQAMPEDDPGETLSQYEPTSNETRGTKFKKQQRAGKKRERNSTSKTQPHKSARLGIRSRKAVPKPAAKPTYDEDEDDEEDLVLPPEQQSKRLQSLQTGFGAPRKSAPQGGERRVPQDSIFRTGRGSRSLLSQARVIIDISDDDDTDGRATPEHCDDPGTFEDGDTSMDLKNEHDESRADRGLLSDDRSRLPVSDLTSASRPYRGRQQVDRDQYGSTRSLSGANVTSAQRANSRIQGDSAIAAGRDIKREYADASQPPRLPTPAGSSQPPIQRTLTDVGYGQKDEQSDSDNEVFRQLQEIRLVGKLKRRGRLDCTMHSVLHDHIYRASHLALPCLASSLL</sequence>
<name>A0AAE0WJG0_9PEZI</name>
<keyword evidence="3" id="KW-1185">Reference proteome</keyword>
<organism evidence="2 3">
    <name type="scientific">Recurvomyces mirabilis</name>
    <dbReference type="NCBI Taxonomy" id="574656"/>
    <lineage>
        <taxon>Eukaryota</taxon>
        <taxon>Fungi</taxon>
        <taxon>Dikarya</taxon>
        <taxon>Ascomycota</taxon>
        <taxon>Pezizomycotina</taxon>
        <taxon>Dothideomycetes</taxon>
        <taxon>Dothideomycetidae</taxon>
        <taxon>Mycosphaerellales</taxon>
        <taxon>Teratosphaeriaceae</taxon>
        <taxon>Recurvomyces</taxon>
    </lineage>
</organism>
<accession>A0AAE0WJG0</accession>
<feature type="compositionally biased region" description="Acidic residues" evidence="1">
    <location>
        <begin position="113"/>
        <end position="122"/>
    </location>
</feature>
<feature type="compositionally biased region" description="Basic residues" evidence="1">
    <location>
        <begin position="88"/>
        <end position="103"/>
    </location>
</feature>
<feature type="compositionally biased region" description="Polar residues" evidence="1">
    <location>
        <begin position="254"/>
        <end position="276"/>
    </location>
</feature>
<dbReference type="Proteomes" id="UP001274830">
    <property type="component" value="Unassembled WGS sequence"/>
</dbReference>
<feature type="compositionally biased region" description="Polar residues" evidence="1">
    <location>
        <begin position="127"/>
        <end position="138"/>
    </location>
</feature>
<dbReference type="AlphaFoldDB" id="A0AAE0WJG0"/>
<feature type="region of interest" description="Disordered" evidence="1">
    <location>
        <begin position="292"/>
        <end position="314"/>
    </location>
</feature>
<feature type="compositionally biased region" description="Basic and acidic residues" evidence="1">
    <location>
        <begin position="208"/>
        <end position="230"/>
    </location>
</feature>
<protein>
    <submittedName>
        <fullName evidence="2">Uncharacterized protein</fullName>
    </submittedName>
</protein>
<dbReference type="EMBL" id="JAUTXT010000029">
    <property type="protein sequence ID" value="KAK3672830.1"/>
    <property type="molecule type" value="Genomic_DNA"/>
</dbReference>
<proteinExistence type="predicted"/>
<feature type="region of interest" description="Disordered" evidence="1">
    <location>
        <begin position="25"/>
        <end position="168"/>
    </location>
</feature>